<accession>A0A1H2VMH1</accession>
<dbReference type="AlphaFoldDB" id="A0A1H2VMH1"/>
<proteinExistence type="predicted"/>
<gene>
    <name evidence="2" type="ORF">SAMN05444487_105153</name>
</gene>
<reference evidence="2 3" key="1">
    <citation type="submission" date="2016-10" db="EMBL/GenBank/DDBJ databases">
        <authorList>
            <person name="de Groot N.N."/>
        </authorList>
    </citation>
    <scope>NUCLEOTIDE SEQUENCE [LARGE SCALE GENOMIC DNA]</scope>
    <source>
        <strain evidence="2 3">DSM 45610</strain>
    </source>
</reference>
<feature type="domain" description="Spore protein YkvP/CgeB glycosyl transferase-like" evidence="1">
    <location>
        <begin position="183"/>
        <end position="339"/>
    </location>
</feature>
<name>A0A1H2VMH1_9BACL</name>
<evidence type="ECO:0000313" key="3">
    <source>
        <dbReference type="Proteomes" id="UP000198534"/>
    </source>
</evidence>
<dbReference type="EMBL" id="FNNQ01000005">
    <property type="protein sequence ID" value="SDW69532.1"/>
    <property type="molecule type" value="Genomic_DNA"/>
</dbReference>
<dbReference type="STRING" id="1048340.SAMN05444487_105153"/>
<evidence type="ECO:0000313" key="2">
    <source>
        <dbReference type="EMBL" id="SDW69532.1"/>
    </source>
</evidence>
<dbReference type="SUPFAM" id="SSF53756">
    <property type="entry name" value="UDP-Glycosyltransferase/glycogen phosphorylase"/>
    <property type="match status" value="1"/>
</dbReference>
<evidence type="ECO:0000259" key="1">
    <source>
        <dbReference type="Pfam" id="PF13524"/>
    </source>
</evidence>
<dbReference type="InterPro" id="IPR055259">
    <property type="entry name" value="YkvP/CgeB_Glyco_trans-like"/>
</dbReference>
<organism evidence="2 3">
    <name type="scientific">Marininema mesophilum</name>
    <dbReference type="NCBI Taxonomy" id="1048340"/>
    <lineage>
        <taxon>Bacteria</taxon>
        <taxon>Bacillati</taxon>
        <taxon>Bacillota</taxon>
        <taxon>Bacilli</taxon>
        <taxon>Bacillales</taxon>
        <taxon>Thermoactinomycetaceae</taxon>
        <taxon>Marininema</taxon>
    </lineage>
</organism>
<dbReference type="Proteomes" id="UP000198534">
    <property type="component" value="Unassembled WGS sequence"/>
</dbReference>
<dbReference type="CDD" id="cd01635">
    <property type="entry name" value="Glycosyltransferase_GTB-type"/>
    <property type="match status" value="1"/>
</dbReference>
<sequence>MEGKSVKLAMLTGKMNPSMGGPMRLLFISQGIGSLANLNPNMITALRGLEREDRSFQLLSLPTFDLKRLDKVIRSQRPDIALVMRGFAVPKLLIHYLRMKGIPVGVWLADDPYHLMDSHKIARPYHFIITQEASCVPIYRARGKACYFLPLGVNPSIYRPMEVNKKYESDVCFIGNAFPGRLEIIDALSPHLKHERLVLIGKWWDRLKNYKLLQRHILEEEIPPSEVVRYYNGAKIVLNIHRSCNDIQKNPRNTPAYSPNNRTFDIAACRSFQLITHRRDLEKFYKNGVDIVSYHKPLDLLKKMDYYLRHPDERTAIAQNAYQRTMREHTYDVRVRRLLVILQNYLINHGRSRRKKLIEKKRK</sequence>
<dbReference type="OrthoDB" id="110463at2"/>
<protein>
    <submittedName>
        <fullName evidence="2">Spore maturation protein CgeB</fullName>
    </submittedName>
</protein>
<dbReference type="Gene3D" id="3.40.50.2000">
    <property type="entry name" value="Glycogen Phosphorylase B"/>
    <property type="match status" value="1"/>
</dbReference>
<dbReference type="Pfam" id="PF13524">
    <property type="entry name" value="Glyco_trans_1_2"/>
    <property type="match status" value="1"/>
</dbReference>
<keyword evidence="3" id="KW-1185">Reference proteome</keyword>